<accession>A0ACC1JBF3</accession>
<comment type="caution">
    <text evidence="1">The sequence shown here is derived from an EMBL/GenBank/DDBJ whole genome shotgun (WGS) entry which is preliminary data.</text>
</comment>
<reference evidence="1" key="1">
    <citation type="submission" date="2022-07" db="EMBL/GenBank/DDBJ databases">
        <title>Phylogenomic reconstructions and comparative analyses of Kickxellomycotina fungi.</title>
        <authorList>
            <person name="Reynolds N.K."/>
            <person name="Stajich J.E."/>
            <person name="Barry K."/>
            <person name="Grigoriev I.V."/>
            <person name="Crous P."/>
            <person name="Smith M.E."/>
        </authorList>
    </citation>
    <scope>NUCLEOTIDE SEQUENCE</scope>
    <source>
        <strain evidence="1">NRRL 5244</strain>
    </source>
</reference>
<dbReference type="EMBL" id="JANBPW010001266">
    <property type="protein sequence ID" value="KAJ1945298.1"/>
    <property type="molecule type" value="Genomic_DNA"/>
</dbReference>
<feature type="non-terminal residue" evidence="1">
    <location>
        <position position="133"/>
    </location>
</feature>
<dbReference type="Proteomes" id="UP001150603">
    <property type="component" value="Unassembled WGS sequence"/>
</dbReference>
<evidence type="ECO:0000313" key="1">
    <source>
        <dbReference type="EMBL" id="KAJ1945298.1"/>
    </source>
</evidence>
<sequence length="133" mass="14265">MDSTTTGDLLSGTGSRHGGTESQQNGPWPACKVTSRALYLCWQETIATEAGLGQYFAKGTVPGQTDTATEGNERESWWAADLVPVPQWLMPSASKAVSGYHLSTTVKLMVDGTLGTSDAAVERARQQYVQQLL</sequence>
<name>A0ACC1JBF3_9FUNG</name>
<organism evidence="1 2">
    <name type="scientific">Linderina macrospora</name>
    <dbReference type="NCBI Taxonomy" id="4868"/>
    <lineage>
        <taxon>Eukaryota</taxon>
        <taxon>Fungi</taxon>
        <taxon>Fungi incertae sedis</taxon>
        <taxon>Zoopagomycota</taxon>
        <taxon>Kickxellomycotina</taxon>
        <taxon>Kickxellomycetes</taxon>
        <taxon>Kickxellales</taxon>
        <taxon>Kickxellaceae</taxon>
        <taxon>Linderina</taxon>
    </lineage>
</organism>
<evidence type="ECO:0000313" key="2">
    <source>
        <dbReference type="Proteomes" id="UP001150603"/>
    </source>
</evidence>
<gene>
    <name evidence="1" type="ORF">FBU59_002347</name>
</gene>
<keyword evidence="2" id="KW-1185">Reference proteome</keyword>
<protein>
    <submittedName>
        <fullName evidence="1">Uncharacterized protein</fullName>
    </submittedName>
</protein>
<proteinExistence type="predicted"/>